<evidence type="ECO:0000256" key="6">
    <source>
        <dbReference type="ARBA" id="ARBA00022989"/>
    </source>
</evidence>
<evidence type="ECO:0000256" key="3">
    <source>
        <dbReference type="ARBA" id="ARBA00022448"/>
    </source>
</evidence>
<keyword evidence="16" id="KW-1015">Disulfide bond</keyword>
<dbReference type="GO" id="GO:0015276">
    <property type="term" value="F:ligand-gated monoatomic ion channel activity"/>
    <property type="evidence" value="ECO:0007669"/>
    <property type="project" value="InterPro"/>
</dbReference>
<comment type="subcellular location">
    <subcellularLocation>
        <location evidence="1">Cell membrane</location>
        <topology evidence="1">Multi-pass membrane protein</topology>
    </subcellularLocation>
</comment>
<feature type="binding site" evidence="14">
    <location>
        <position position="629"/>
    </location>
    <ligand>
        <name>L-glutamate</name>
        <dbReference type="ChEBI" id="CHEBI:29985"/>
    </ligand>
</feature>
<evidence type="ECO:0000256" key="11">
    <source>
        <dbReference type="ARBA" id="ARBA00023180"/>
    </source>
</evidence>
<dbReference type="PANTHER" id="PTHR18966">
    <property type="entry name" value="IONOTROPIC GLUTAMATE RECEPTOR"/>
    <property type="match status" value="1"/>
</dbReference>
<feature type="site" description="Crucial to convey clamshell closure to channel opening" evidence="15">
    <location>
        <position position="607"/>
    </location>
</feature>
<evidence type="ECO:0000313" key="21">
    <source>
        <dbReference type="EMBL" id="CAH0391052.1"/>
    </source>
</evidence>
<feature type="transmembrane region" description="Helical" evidence="17">
    <location>
        <begin position="578"/>
        <end position="600"/>
    </location>
</feature>
<dbReference type="SMART" id="SM00918">
    <property type="entry name" value="Lig_chan-Glu_bd"/>
    <property type="match status" value="1"/>
</dbReference>
<evidence type="ECO:0000256" key="16">
    <source>
        <dbReference type="PIRSR" id="PIRSR601508-3"/>
    </source>
</evidence>
<dbReference type="SUPFAM" id="SSF81324">
    <property type="entry name" value="Voltage-gated potassium channels"/>
    <property type="match status" value="1"/>
</dbReference>
<keyword evidence="22" id="KW-1185">Reference proteome</keyword>
<feature type="domain" description="Ionotropic glutamate receptor C-terminal" evidence="19">
    <location>
        <begin position="392"/>
        <end position="771"/>
    </location>
</feature>
<dbReference type="Proteomes" id="UP001152759">
    <property type="component" value="Chromosome 5"/>
</dbReference>
<evidence type="ECO:0000259" key="19">
    <source>
        <dbReference type="SMART" id="SM00079"/>
    </source>
</evidence>
<dbReference type="Gene3D" id="3.40.190.10">
    <property type="entry name" value="Periplasmic binding protein-like II"/>
    <property type="match status" value="2"/>
</dbReference>
<dbReference type="Pfam" id="PF10613">
    <property type="entry name" value="Lig_chan-Glu_bd"/>
    <property type="match status" value="1"/>
</dbReference>
<evidence type="ECO:0000256" key="8">
    <source>
        <dbReference type="ARBA" id="ARBA00023065"/>
    </source>
</evidence>
<keyword evidence="10" id="KW-0675">Receptor</keyword>
<dbReference type="InterPro" id="IPR015683">
    <property type="entry name" value="Ionotropic_Glu_rcpt"/>
</dbReference>
<evidence type="ECO:0000256" key="18">
    <source>
        <dbReference type="SAM" id="SignalP"/>
    </source>
</evidence>
<evidence type="ECO:0000256" key="5">
    <source>
        <dbReference type="ARBA" id="ARBA00022692"/>
    </source>
</evidence>
<dbReference type="Gene3D" id="1.10.287.70">
    <property type="match status" value="1"/>
</dbReference>
<dbReference type="Pfam" id="PF00060">
    <property type="entry name" value="Lig_chan"/>
    <property type="match status" value="1"/>
</dbReference>
<dbReference type="PRINTS" id="PR00177">
    <property type="entry name" value="NMDARECEPTOR"/>
</dbReference>
<evidence type="ECO:0000256" key="15">
    <source>
        <dbReference type="PIRSR" id="PIRSR601508-2"/>
    </source>
</evidence>
<dbReference type="CDD" id="cd13717">
    <property type="entry name" value="PBP2_iGluR_putative"/>
    <property type="match status" value="1"/>
</dbReference>
<feature type="transmembrane region" description="Helical" evidence="17">
    <location>
        <begin position="505"/>
        <end position="523"/>
    </location>
</feature>
<evidence type="ECO:0000256" key="4">
    <source>
        <dbReference type="ARBA" id="ARBA00022475"/>
    </source>
</evidence>
<dbReference type="InterPro" id="IPR019594">
    <property type="entry name" value="Glu/Gly-bd"/>
</dbReference>
<keyword evidence="18" id="KW-0732">Signal</keyword>
<dbReference type="FunFam" id="1.10.287.70:FF:000143">
    <property type="entry name" value="Probable glutamate receptor"/>
    <property type="match status" value="1"/>
</dbReference>
<keyword evidence="12" id="KW-1071">Ligand-gated ion channel</keyword>
<name>A0A9P0AIA0_BEMTA</name>
<evidence type="ECO:0000256" key="13">
    <source>
        <dbReference type="ARBA" id="ARBA00023303"/>
    </source>
</evidence>
<feature type="signal peptide" evidence="18">
    <location>
        <begin position="1"/>
        <end position="19"/>
    </location>
</feature>
<dbReference type="AlphaFoldDB" id="A0A9P0AIA0"/>
<feature type="chain" id="PRO_5040435665" description="Ionotropic receptor 8a" evidence="18">
    <location>
        <begin position="20"/>
        <end position="885"/>
    </location>
</feature>
<dbReference type="FunFam" id="3.40.190.10:FF:000160">
    <property type="entry name" value="GLutamate Receptor family (AMPA)"/>
    <property type="match status" value="1"/>
</dbReference>
<feature type="disulfide bond" evidence="16">
    <location>
        <begin position="720"/>
        <end position="777"/>
    </location>
</feature>
<keyword evidence="8" id="KW-0406">Ion transport</keyword>
<feature type="binding site" evidence="14">
    <location>
        <position position="708"/>
    </location>
    <ligand>
        <name>L-glutamate</name>
        <dbReference type="ChEBI" id="CHEBI:29985"/>
    </ligand>
</feature>
<keyword evidence="4" id="KW-1003">Cell membrane</keyword>
<keyword evidence="11" id="KW-0325">Glycoprotein</keyword>
<accession>A0A9P0AIA0</accession>
<dbReference type="InterPro" id="IPR001508">
    <property type="entry name" value="Iono_Glu_rcpt_met"/>
</dbReference>
<evidence type="ECO:0000259" key="20">
    <source>
        <dbReference type="SMART" id="SM00918"/>
    </source>
</evidence>
<feature type="binding site" evidence="14">
    <location>
        <position position="465"/>
    </location>
    <ligand>
        <name>L-glutamate</name>
        <dbReference type="ChEBI" id="CHEBI:29985"/>
    </ligand>
</feature>
<dbReference type="SUPFAM" id="SSF53850">
    <property type="entry name" value="Periplasmic binding protein-like II"/>
    <property type="match status" value="1"/>
</dbReference>
<keyword evidence="3" id="KW-0813">Transport</keyword>
<evidence type="ECO:0008006" key="23">
    <source>
        <dbReference type="Google" id="ProtNLM"/>
    </source>
</evidence>
<dbReference type="EMBL" id="OU963866">
    <property type="protein sequence ID" value="CAH0391052.1"/>
    <property type="molecule type" value="Genomic_DNA"/>
</dbReference>
<evidence type="ECO:0000313" key="22">
    <source>
        <dbReference type="Proteomes" id="UP001152759"/>
    </source>
</evidence>
<dbReference type="GO" id="GO:0005886">
    <property type="term" value="C:plasma membrane"/>
    <property type="evidence" value="ECO:0007669"/>
    <property type="project" value="UniProtKB-SubCell"/>
</dbReference>
<proteinExistence type="inferred from homology"/>
<organism evidence="21 22">
    <name type="scientific">Bemisia tabaci</name>
    <name type="common">Sweetpotato whitefly</name>
    <name type="synonym">Aleurodes tabaci</name>
    <dbReference type="NCBI Taxonomy" id="7038"/>
    <lineage>
        <taxon>Eukaryota</taxon>
        <taxon>Metazoa</taxon>
        <taxon>Ecdysozoa</taxon>
        <taxon>Arthropoda</taxon>
        <taxon>Hexapoda</taxon>
        <taxon>Insecta</taxon>
        <taxon>Pterygota</taxon>
        <taxon>Neoptera</taxon>
        <taxon>Paraneoptera</taxon>
        <taxon>Hemiptera</taxon>
        <taxon>Sternorrhyncha</taxon>
        <taxon>Aleyrodoidea</taxon>
        <taxon>Aleyrodidae</taxon>
        <taxon>Aleyrodinae</taxon>
        <taxon>Bemisia</taxon>
    </lineage>
</organism>
<dbReference type="GO" id="GO:0038023">
    <property type="term" value="F:signaling receptor activity"/>
    <property type="evidence" value="ECO:0007669"/>
    <property type="project" value="InterPro"/>
</dbReference>
<keyword evidence="9 17" id="KW-0472">Membrane</keyword>
<evidence type="ECO:0000256" key="10">
    <source>
        <dbReference type="ARBA" id="ARBA00023170"/>
    </source>
</evidence>
<sequence length="885" mass="100247">MSRSLVTWVIVFLLARVEAADIYKIVILTEQESGPKESAFKGGLRSSRGDIELAVTSLDVDRMNEEASYKKLCEALKKGVSLLLDVTYSGWPKCRDLCAANDVPYLAVDFTIRSFVQVVDQYLRTLRNATDAAFIFQNEIELDQSLHYLVAYSTLRLMVLNQLGPNSIRKLQTIRPTPSYFVIIADSNELPDLFNAALSTGLVFRSDTWVLVQTDFKPVSYNLNNLNCSVTQIKLEESLCCKFMDLKEDCACPDNFKITDKFLELASQLIFEAVKTLKDMETPWEPKEVDCGTKGSRGQISSEFQKVIEKLVGNSSVLKFEEDFKRLHYQTYFEFRSFNRSTPPELAPFATSESADIQVHNDSDIKPLRRFFRVGTTLAIPWSYPSTDPDTGLVRRDAMGNEIWEGYCIELVEKLAEDMKFDYQLVIKESFGKRSPNGTWSGLVGDLATGQIDLISTGLTMTSEREEVIDFVPPYFDQTGITIVIRKGIRKTTIFKFMTVLKLEVWLSIVAALIMTAVLLCLLDKYSPYSAQNNPRLYPYECRKFTLKESFWFALTSFTPQGGGETPKSCSARVLVSAYWLFVVLMLATFTANLAAFLTVERMQSPVQSLEQLAKQSRITYSVVNGSSTHQYFKNMKFAEDTLYRVWKEITLNASSDQSQYRVWDYPIKEQYGHILYAIEQGGPVPNASVGFQRVIDSENGEFALIHDSAEIKYEVSRNCNLTEVGEIFAEQPYALAVQQGSRLQEEISRNILDLQKDRFFEILTAKYWNSSQRGQCSDADDNEGITLESLGGVFIATICGLILAMITLSFEVYFHKRKKRTQTTPVASGGAESKNPVGAGPTKLMYAKEFESAVMRNRREFTEAWKKGGNNIQFITVQPRSHLY</sequence>
<feature type="binding site" evidence="14">
    <location>
        <position position="628"/>
    </location>
    <ligand>
        <name>L-glutamate</name>
        <dbReference type="ChEBI" id="CHEBI:29985"/>
    </ligand>
</feature>
<dbReference type="SMART" id="SM00079">
    <property type="entry name" value="PBPe"/>
    <property type="match status" value="1"/>
</dbReference>
<protein>
    <recommendedName>
        <fullName evidence="23">Ionotropic receptor 8a</fullName>
    </recommendedName>
</protein>
<reference evidence="21" key="1">
    <citation type="submission" date="2021-12" db="EMBL/GenBank/DDBJ databases">
        <authorList>
            <person name="King R."/>
        </authorList>
    </citation>
    <scope>NUCLEOTIDE SEQUENCE</scope>
</reference>
<comment type="similarity">
    <text evidence="2">Belongs to the glutamate-gated ion channel (TC 1.A.10.1) family.</text>
</comment>
<evidence type="ECO:0000256" key="1">
    <source>
        <dbReference type="ARBA" id="ARBA00004651"/>
    </source>
</evidence>
<dbReference type="InterPro" id="IPR001320">
    <property type="entry name" value="Iontro_rcpt_C"/>
</dbReference>
<feature type="site" description="Interaction with the cone snail toxin Con-ikot-ikot" evidence="15">
    <location>
        <position position="634"/>
    </location>
</feature>
<dbReference type="GO" id="GO:0043226">
    <property type="term" value="C:organelle"/>
    <property type="evidence" value="ECO:0007669"/>
    <property type="project" value="UniProtKB-ARBA"/>
</dbReference>
<keyword evidence="6 17" id="KW-1133">Transmembrane helix</keyword>
<feature type="site" description="Interaction with the cone snail toxin Con-ikot-ikot" evidence="15">
    <location>
        <position position="434"/>
    </location>
</feature>
<evidence type="ECO:0000256" key="17">
    <source>
        <dbReference type="SAM" id="Phobius"/>
    </source>
</evidence>
<feature type="domain" description="Ionotropic glutamate receptor L-glutamate and glycine-binding" evidence="20">
    <location>
        <begin position="381"/>
        <end position="449"/>
    </location>
</feature>
<evidence type="ECO:0000256" key="9">
    <source>
        <dbReference type="ARBA" id="ARBA00023136"/>
    </source>
</evidence>
<feature type="binding site" evidence="14">
    <location>
        <position position="460"/>
    </location>
    <ligand>
        <name>L-glutamate</name>
        <dbReference type="ChEBI" id="CHEBI:29985"/>
    </ligand>
</feature>
<feature type="transmembrane region" description="Helical" evidence="17">
    <location>
        <begin position="791"/>
        <end position="815"/>
    </location>
</feature>
<evidence type="ECO:0000256" key="14">
    <source>
        <dbReference type="PIRSR" id="PIRSR601508-1"/>
    </source>
</evidence>
<dbReference type="FunFam" id="3.40.190.10:FF:000078">
    <property type="entry name" value="glutamate receptor ionotropic, NMDA 3B"/>
    <property type="match status" value="1"/>
</dbReference>
<gene>
    <name evidence="21" type="ORF">BEMITA_LOCUS9711</name>
</gene>
<evidence type="ECO:0000256" key="7">
    <source>
        <dbReference type="ARBA" id="ARBA00023054"/>
    </source>
</evidence>
<keyword evidence="5 17" id="KW-0812">Transmembrane</keyword>
<keyword evidence="7" id="KW-0175">Coiled coil</keyword>
<keyword evidence="13" id="KW-0407">Ion channel</keyword>
<evidence type="ECO:0000256" key="2">
    <source>
        <dbReference type="ARBA" id="ARBA00008685"/>
    </source>
</evidence>
<evidence type="ECO:0000256" key="12">
    <source>
        <dbReference type="ARBA" id="ARBA00023286"/>
    </source>
</evidence>